<dbReference type="InterPro" id="IPR025724">
    <property type="entry name" value="GAG-pre-integrase_dom"/>
</dbReference>
<dbReference type="AlphaFoldDB" id="A0A833WDI3"/>
<sequence length="160" mass="18227">MFDGMERLLQEVRYIPELKRNLIYLGMLEKSGNIFKSKSGTLRVAKGSLIVMKGIIKMGLYTLVGKIVIGEASPVQNRKEDKVRLWHLRLGHISQKGLQELQKQGLPEEERLGELPYYEDCIFGKATRVSFKLVINQTKQILDYIHSNLWGLAMVNSHGG</sequence>
<evidence type="ECO:0000313" key="2">
    <source>
        <dbReference type="EMBL" id="KAF5444878.1"/>
    </source>
</evidence>
<dbReference type="EMBL" id="LIHL02000015">
    <property type="protein sequence ID" value="KAF5444878.1"/>
    <property type="molecule type" value="Genomic_DNA"/>
</dbReference>
<dbReference type="Proteomes" id="UP000619265">
    <property type="component" value="Unassembled WGS sequence"/>
</dbReference>
<feature type="domain" description="GAG-pre-integrase" evidence="1">
    <location>
        <begin position="59"/>
        <end position="125"/>
    </location>
</feature>
<reference evidence="2" key="2">
    <citation type="submission" date="2020-03" db="EMBL/GenBank/DDBJ databases">
        <title>Walnut 2.0.</title>
        <authorList>
            <person name="Marrano A."/>
            <person name="Britton M."/>
            <person name="Zimin A.V."/>
            <person name="Zaini P.A."/>
            <person name="Workman R."/>
            <person name="Puiu D."/>
            <person name="Bianco L."/>
            <person name="Allen B.J."/>
            <person name="Troggio M."/>
            <person name="Leslie C.A."/>
            <person name="Timp W."/>
            <person name="Dendekar A."/>
            <person name="Salzberg S.L."/>
            <person name="Neale D.B."/>
        </authorList>
    </citation>
    <scope>NUCLEOTIDE SEQUENCE</scope>
    <source>
        <tissue evidence="2">Leaves</tissue>
    </source>
</reference>
<comment type="caution">
    <text evidence="2">The sequence shown here is derived from an EMBL/GenBank/DDBJ whole genome shotgun (WGS) entry which is preliminary data.</text>
</comment>
<dbReference type="Pfam" id="PF13976">
    <property type="entry name" value="gag_pre-integrs"/>
    <property type="match status" value="1"/>
</dbReference>
<reference evidence="2" key="1">
    <citation type="submission" date="2015-10" db="EMBL/GenBank/DDBJ databases">
        <authorList>
            <person name="Martinez-Garcia P.J."/>
            <person name="Crepeau M.W."/>
            <person name="Puiu D."/>
            <person name="Gonzalez-Ibeas D."/>
            <person name="Whalen J."/>
            <person name="Stevens K."/>
            <person name="Paul R."/>
            <person name="Butterfield T."/>
            <person name="Britton M."/>
            <person name="Reagan R."/>
            <person name="Chakraborty S."/>
            <person name="Walawage S.L."/>
            <person name="Vasquez-Gross H.A."/>
            <person name="Cardeno C."/>
            <person name="Famula R."/>
            <person name="Pratt K."/>
            <person name="Kuruganti S."/>
            <person name="Aradhya M.K."/>
            <person name="Leslie C.A."/>
            <person name="Dandekar A.M."/>
            <person name="Salzberg S.L."/>
            <person name="Wegrzyn J.L."/>
            <person name="Langley C.H."/>
            <person name="Neale D.B."/>
        </authorList>
    </citation>
    <scope>NUCLEOTIDE SEQUENCE</scope>
    <source>
        <tissue evidence="2">Leaves</tissue>
    </source>
</reference>
<dbReference type="Gramene" id="Jr15_04380_p1">
    <property type="protein sequence ID" value="cds.Jr15_04380_p1"/>
    <property type="gene ID" value="Jr15_04380"/>
</dbReference>
<gene>
    <name evidence="2" type="ORF">F2P56_033970</name>
</gene>
<protein>
    <recommendedName>
        <fullName evidence="1">GAG-pre-integrase domain-containing protein</fullName>
    </recommendedName>
</protein>
<organism evidence="2 3">
    <name type="scientific">Juglans regia</name>
    <name type="common">English walnut</name>
    <dbReference type="NCBI Taxonomy" id="51240"/>
    <lineage>
        <taxon>Eukaryota</taxon>
        <taxon>Viridiplantae</taxon>
        <taxon>Streptophyta</taxon>
        <taxon>Embryophyta</taxon>
        <taxon>Tracheophyta</taxon>
        <taxon>Spermatophyta</taxon>
        <taxon>Magnoliopsida</taxon>
        <taxon>eudicotyledons</taxon>
        <taxon>Gunneridae</taxon>
        <taxon>Pentapetalae</taxon>
        <taxon>rosids</taxon>
        <taxon>fabids</taxon>
        <taxon>Fagales</taxon>
        <taxon>Juglandaceae</taxon>
        <taxon>Juglans</taxon>
    </lineage>
</organism>
<evidence type="ECO:0000259" key="1">
    <source>
        <dbReference type="Pfam" id="PF13976"/>
    </source>
</evidence>
<accession>A0A833WDI3</accession>
<proteinExistence type="predicted"/>
<feature type="non-terminal residue" evidence="2">
    <location>
        <position position="160"/>
    </location>
</feature>
<name>A0A833WDI3_JUGRE</name>
<evidence type="ECO:0000313" key="3">
    <source>
        <dbReference type="Proteomes" id="UP000619265"/>
    </source>
</evidence>